<sequence length="214" mass="24940">MNIMQGSEFLSANKMFEAKCKLYTKEMNPKPTHKSSIAAGDMLKLCGYFSEGLDSNNSWADPERLLQFVWFSLCFHFGRRGIEGWRELSKQSFGIKTDDSGARYNYQGGSKQKDQAYSEVRMYENSRPLDPVGSFKFYISRSVLWTSAHTNLSRLTFVNTFRRRKYRQDWRSHFSFANTAESFSLFSPAISKLHSAHSNRNYERLSWGRPFSTY</sequence>
<comment type="caution">
    <text evidence="1">The sequence shown here is derived from an EMBL/GenBank/DDBJ whole genome shotgun (WGS) entry which is preliminary data.</text>
</comment>
<dbReference type="PANTHER" id="PTHR21446:SF12">
    <property type="entry name" value="POTASSIUM CHANNEL TETRAMERIZATION DOMAIN CONTAINING 1"/>
    <property type="match status" value="1"/>
</dbReference>
<keyword evidence="2" id="KW-1185">Reference proteome</keyword>
<protein>
    <submittedName>
        <fullName evidence="1">Uncharacterized protein</fullName>
    </submittedName>
</protein>
<proteinExistence type="predicted"/>
<accession>A0ABN8PAR2</accession>
<gene>
    <name evidence="1" type="ORF">PLOB_00038061</name>
</gene>
<reference evidence="1 2" key="1">
    <citation type="submission" date="2022-05" db="EMBL/GenBank/DDBJ databases">
        <authorList>
            <consortium name="Genoscope - CEA"/>
            <person name="William W."/>
        </authorList>
    </citation>
    <scope>NUCLEOTIDE SEQUENCE [LARGE SCALE GENOMIC DNA]</scope>
</reference>
<name>A0ABN8PAR2_9CNID</name>
<dbReference type="InterPro" id="IPR052787">
    <property type="entry name" value="MAVS"/>
</dbReference>
<evidence type="ECO:0000313" key="1">
    <source>
        <dbReference type="EMBL" id="CAH3135411.1"/>
    </source>
</evidence>
<dbReference type="PANTHER" id="PTHR21446">
    <property type="entry name" value="DUF3504 DOMAIN-CONTAINING PROTEIN"/>
    <property type="match status" value="1"/>
</dbReference>
<organism evidence="1 2">
    <name type="scientific">Porites lobata</name>
    <dbReference type="NCBI Taxonomy" id="104759"/>
    <lineage>
        <taxon>Eukaryota</taxon>
        <taxon>Metazoa</taxon>
        <taxon>Cnidaria</taxon>
        <taxon>Anthozoa</taxon>
        <taxon>Hexacorallia</taxon>
        <taxon>Scleractinia</taxon>
        <taxon>Fungiina</taxon>
        <taxon>Poritidae</taxon>
        <taxon>Porites</taxon>
    </lineage>
</organism>
<dbReference type="EMBL" id="CALNXK010000056">
    <property type="protein sequence ID" value="CAH3135411.1"/>
    <property type="molecule type" value="Genomic_DNA"/>
</dbReference>
<evidence type="ECO:0000313" key="2">
    <source>
        <dbReference type="Proteomes" id="UP001159405"/>
    </source>
</evidence>
<dbReference type="Proteomes" id="UP001159405">
    <property type="component" value="Unassembled WGS sequence"/>
</dbReference>